<name>A0A6A7AVP8_9PLEO</name>
<protein>
    <submittedName>
        <fullName evidence="2">Uncharacterized protein</fullName>
    </submittedName>
</protein>
<dbReference type="AlphaFoldDB" id="A0A6A7AVP8"/>
<accession>A0A6A7AVP8</accession>
<keyword evidence="3" id="KW-1185">Reference proteome</keyword>
<gene>
    <name evidence="2" type="ORF">T440DRAFT_214224</name>
</gene>
<evidence type="ECO:0000313" key="3">
    <source>
        <dbReference type="Proteomes" id="UP000799423"/>
    </source>
</evidence>
<feature type="region of interest" description="Disordered" evidence="1">
    <location>
        <begin position="61"/>
        <end position="107"/>
    </location>
</feature>
<feature type="compositionally biased region" description="Low complexity" evidence="1">
    <location>
        <begin position="64"/>
        <end position="74"/>
    </location>
</feature>
<proteinExistence type="predicted"/>
<reference evidence="2" key="1">
    <citation type="submission" date="2020-01" db="EMBL/GenBank/DDBJ databases">
        <authorList>
            <consortium name="DOE Joint Genome Institute"/>
            <person name="Haridas S."/>
            <person name="Albert R."/>
            <person name="Binder M."/>
            <person name="Bloem J."/>
            <person name="Labutti K."/>
            <person name="Salamov A."/>
            <person name="Andreopoulos B."/>
            <person name="Baker S.E."/>
            <person name="Barry K."/>
            <person name="Bills G."/>
            <person name="Bluhm B.H."/>
            <person name="Cannon C."/>
            <person name="Castanera R."/>
            <person name="Culley D.E."/>
            <person name="Daum C."/>
            <person name="Ezra D."/>
            <person name="Gonzalez J.B."/>
            <person name="Henrissat B."/>
            <person name="Kuo A."/>
            <person name="Liang C."/>
            <person name="Lipzen A."/>
            <person name="Lutzoni F."/>
            <person name="Magnuson J."/>
            <person name="Mondo S."/>
            <person name="Nolan M."/>
            <person name="Ohm R."/>
            <person name="Pangilinan J."/>
            <person name="Park H.-J."/>
            <person name="Ramirez L."/>
            <person name="Alfaro M."/>
            <person name="Sun H."/>
            <person name="Tritt A."/>
            <person name="Yoshinaga Y."/>
            <person name="Zwiers L.-H."/>
            <person name="Turgeon B.G."/>
            <person name="Goodwin S.B."/>
            <person name="Spatafora J.W."/>
            <person name="Crous P.W."/>
            <person name="Grigoriev I.V."/>
        </authorList>
    </citation>
    <scope>NUCLEOTIDE SEQUENCE</scope>
    <source>
        <strain evidence="2">IPT5</strain>
    </source>
</reference>
<sequence length="107" mass="10925">MCMKDVACSASARCPPVLAAAARLWAEVPCGHPTHTDGELQDGAGLVRVTSWEGGRTPGEAWMADGDSGAAAGRRGLDATWGPPMGACSEHDLLPATSAGDARQEGH</sequence>
<evidence type="ECO:0000256" key="1">
    <source>
        <dbReference type="SAM" id="MobiDB-lite"/>
    </source>
</evidence>
<dbReference type="Proteomes" id="UP000799423">
    <property type="component" value="Unassembled WGS sequence"/>
</dbReference>
<evidence type="ECO:0000313" key="2">
    <source>
        <dbReference type="EMBL" id="KAF2847163.1"/>
    </source>
</evidence>
<organism evidence="2 3">
    <name type="scientific">Plenodomus tracheiphilus IPT5</name>
    <dbReference type="NCBI Taxonomy" id="1408161"/>
    <lineage>
        <taxon>Eukaryota</taxon>
        <taxon>Fungi</taxon>
        <taxon>Dikarya</taxon>
        <taxon>Ascomycota</taxon>
        <taxon>Pezizomycotina</taxon>
        <taxon>Dothideomycetes</taxon>
        <taxon>Pleosporomycetidae</taxon>
        <taxon>Pleosporales</taxon>
        <taxon>Pleosporineae</taxon>
        <taxon>Leptosphaeriaceae</taxon>
        <taxon>Plenodomus</taxon>
    </lineage>
</organism>
<dbReference type="EMBL" id="MU006328">
    <property type="protein sequence ID" value="KAF2847163.1"/>
    <property type="molecule type" value="Genomic_DNA"/>
</dbReference>